<name>A0ABY5YSB9_9MICC</name>
<feature type="transmembrane region" description="Helical" evidence="1">
    <location>
        <begin position="121"/>
        <end position="138"/>
    </location>
</feature>
<dbReference type="Pfam" id="PF04892">
    <property type="entry name" value="VanZ"/>
    <property type="match status" value="1"/>
</dbReference>
<dbReference type="InterPro" id="IPR006976">
    <property type="entry name" value="VanZ-like"/>
</dbReference>
<evidence type="ECO:0000313" key="4">
    <source>
        <dbReference type="Proteomes" id="UP001059859"/>
    </source>
</evidence>
<gene>
    <name evidence="3" type="ORF">N2K95_04785</name>
</gene>
<evidence type="ECO:0000256" key="1">
    <source>
        <dbReference type="SAM" id="Phobius"/>
    </source>
</evidence>
<feature type="transmembrane region" description="Helical" evidence="1">
    <location>
        <begin position="61"/>
        <end position="81"/>
    </location>
</feature>
<keyword evidence="4" id="KW-1185">Reference proteome</keyword>
<dbReference type="EMBL" id="CP104275">
    <property type="protein sequence ID" value="UWX97990.1"/>
    <property type="molecule type" value="Genomic_DNA"/>
</dbReference>
<accession>A0ABY5YSB9</accession>
<dbReference type="RefSeq" id="WP_260653150.1">
    <property type="nucleotide sequence ID" value="NZ_CP104275.1"/>
</dbReference>
<feature type="domain" description="VanZ-like" evidence="2">
    <location>
        <begin position="18"/>
        <end position="136"/>
    </location>
</feature>
<proteinExistence type="predicted"/>
<reference evidence="3" key="1">
    <citation type="submission" date="2022-09" db="EMBL/GenBank/DDBJ databases">
        <title>Novel species in genus Arthrobacter.</title>
        <authorList>
            <person name="Liu Y."/>
        </authorList>
    </citation>
    <scope>NUCLEOTIDE SEQUENCE</scope>
    <source>
        <strain evidence="3">Zg-Y815</strain>
    </source>
</reference>
<sequence length="145" mass="15299">MNVVIPGTQRRRRLAGLFLLYIGALGLIAFWPSPVDAGAAGTLQEILAALHARGVPGWVDYTLVESAANVVLFVPFGVLAAAYLAERYAWFAAVVGVAVSCTIETGQHVFLPARFATVHDVLANALGAALGTLAVYAVRSRKHNA</sequence>
<dbReference type="Proteomes" id="UP001059859">
    <property type="component" value="Chromosome"/>
</dbReference>
<organism evidence="3 4">
    <name type="scientific">Arthrobacter zhaoxinii</name>
    <dbReference type="NCBI Taxonomy" id="2964616"/>
    <lineage>
        <taxon>Bacteria</taxon>
        <taxon>Bacillati</taxon>
        <taxon>Actinomycetota</taxon>
        <taxon>Actinomycetes</taxon>
        <taxon>Micrococcales</taxon>
        <taxon>Micrococcaceae</taxon>
        <taxon>Arthrobacter</taxon>
    </lineage>
</organism>
<keyword evidence="1" id="KW-1133">Transmembrane helix</keyword>
<feature type="transmembrane region" description="Helical" evidence="1">
    <location>
        <begin position="88"/>
        <end position="109"/>
    </location>
</feature>
<keyword evidence="1" id="KW-0472">Membrane</keyword>
<evidence type="ECO:0000259" key="2">
    <source>
        <dbReference type="Pfam" id="PF04892"/>
    </source>
</evidence>
<protein>
    <submittedName>
        <fullName evidence="3">VanZ family protein</fullName>
    </submittedName>
</protein>
<keyword evidence="1" id="KW-0812">Transmembrane</keyword>
<evidence type="ECO:0000313" key="3">
    <source>
        <dbReference type="EMBL" id="UWX97990.1"/>
    </source>
</evidence>